<evidence type="ECO:0000256" key="2">
    <source>
        <dbReference type="ARBA" id="ARBA00022448"/>
    </source>
</evidence>
<dbReference type="Proteomes" id="UP000299084">
    <property type="component" value="Unassembled WGS sequence"/>
</dbReference>
<sequence length="188" mass="20779">MSLLLLATGLTLLGSPQTLHQGPQDSNFNETLVSGDWFSAALASNRPRLLQEGADAQLFIHSIQVTPRALQLHLHRKVQFQPPPPAPPSTFTDGGQKRIFLEEVDPKSYVIFCTHHKEQGKETVVVTLFSRTPKVTQDTLLIFKNYCKSHGIHKTNIINVTKAGTLPPSQKDQKILVNPRSPSASLTL</sequence>
<dbReference type="InterPro" id="IPR000566">
    <property type="entry name" value="Lipocln_cytosolic_FA-bd_dom"/>
</dbReference>
<dbReference type="Gene3D" id="2.40.128.20">
    <property type="match status" value="1"/>
</dbReference>
<dbReference type="SUPFAM" id="SSF50814">
    <property type="entry name" value="Lipocalins"/>
    <property type="match status" value="1"/>
</dbReference>
<dbReference type="GO" id="GO:0036094">
    <property type="term" value="F:small molecule binding"/>
    <property type="evidence" value="ECO:0007669"/>
    <property type="project" value="InterPro"/>
</dbReference>
<keyword evidence="7" id="KW-1185">Reference proteome</keyword>
<dbReference type="Pfam" id="PF00061">
    <property type="entry name" value="Lipocalin"/>
    <property type="match status" value="1"/>
</dbReference>
<dbReference type="InterPro" id="IPR012674">
    <property type="entry name" value="Calycin"/>
</dbReference>
<comment type="caution">
    <text evidence="6">The sequence shown here is derived from an EMBL/GenBank/DDBJ whole genome shotgun (WGS) entry which is preliminary data.</text>
</comment>
<dbReference type="PANTHER" id="PTHR11430:SF70">
    <property type="entry name" value="UTEROCALIN"/>
    <property type="match status" value="1"/>
</dbReference>
<dbReference type="AlphaFoldDB" id="A0A5N4EBI4"/>
<comment type="similarity">
    <text evidence="1">Belongs to the calycin superfamily. Lipocalin family.</text>
</comment>
<feature type="region of interest" description="Disordered" evidence="3">
    <location>
        <begin position="168"/>
        <end position="188"/>
    </location>
</feature>
<evidence type="ECO:0000256" key="4">
    <source>
        <dbReference type="SAM" id="SignalP"/>
    </source>
</evidence>
<dbReference type="InterPro" id="IPR002345">
    <property type="entry name" value="Lipocalin"/>
</dbReference>
<reference evidence="6 7" key="1">
    <citation type="journal article" date="2019" name="Mol. Ecol. Resour.">
        <title>Improving Illumina assemblies with Hi-C and long reads: an example with the North African dromedary.</title>
        <authorList>
            <person name="Elbers J.P."/>
            <person name="Rogers M.F."/>
            <person name="Perelman P.L."/>
            <person name="Proskuryakova A.A."/>
            <person name="Serdyukova N.A."/>
            <person name="Johnson W.E."/>
            <person name="Horin P."/>
            <person name="Corander J."/>
            <person name="Murphy D."/>
            <person name="Burger P.A."/>
        </authorList>
    </citation>
    <scope>NUCLEOTIDE SEQUENCE [LARGE SCALE GENOMIC DNA]</scope>
    <source>
        <strain evidence="6">Drom800</strain>
        <tissue evidence="6">Blood</tissue>
    </source>
</reference>
<protein>
    <submittedName>
        <fullName evidence="6">Uterocalin</fullName>
    </submittedName>
</protein>
<keyword evidence="4" id="KW-0732">Signal</keyword>
<evidence type="ECO:0000259" key="5">
    <source>
        <dbReference type="Pfam" id="PF00061"/>
    </source>
</evidence>
<keyword evidence="2" id="KW-0813">Transport</keyword>
<organism evidence="6 7">
    <name type="scientific">Camelus dromedarius</name>
    <name type="common">Dromedary</name>
    <name type="synonym">Arabian camel</name>
    <dbReference type="NCBI Taxonomy" id="9838"/>
    <lineage>
        <taxon>Eukaryota</taxon>
        <taxon>Metazoa</taxon>
        <taxon>Chordata</taxon>
        <taxon>Craniata</taxon>
        <taxon>Vertebrata</taxon>
        <taxon>Euteleostomi</taxon>
        <taxon>Mammalia</taxon>
        <taxon>Eutheria</taxon>
        <taxon>Laurasiatheria</taxon>
        <taxon>Artiodactyla</taxon>
        <taxon>Tylopoda</taxon>
        <taxon>Camelidae</taxon>
        <taxon>Camelus</taxon>
    </lineage>
</organism>
<dbReference type="GO" id="GO:0005615">
    <property type="term" value="C:extracellular space"/>
    <property type="evidence" value="ECO:0007669"/>
    <property type="project" value="TreeGrafter"/>
</dbReference>
<feature type="domain" description="Lipocalin/cytosolic fatty-acid binding" evidence="5">
    <location>
        <begin position="95"/>
        <end position="162"/>
    </location>
</feature>
<name>A0A5N4EBI4_CAMDR</name>
<evidence type="ECO:0000313" key="7">
    <source>
        <dbReference type="Proteomes" id="UP000299084"/>
    </source>
</evidence>
<dbReference type="PANTHER" id="PTHR11430">
    <property type="entry name" value="LIPOCALIN"/>
    <property type="match status" value="1"/>
</dbReference>
<evidence type="ECO:0000256" key="1">
    <source>
        <dbReference type="ARBA" id="ARBA00006889"/>
    </source>
</evidence>
<feature type="signal peptide" evidence="4">
    <location>
        <begin position="1"/>
        <end position="21"/>
    </location>
</feature>
<feature type="chain" id="PRO_5024436675" evidence="4">
    <location>
        <begin position="22"/>
        <end position="188"/>
    </location>
</feature>
<accession>A0A5N4EBI4</accession>
<proteinExistence type="inferred from homology"/>
<dbReference type="EMBL" id="JWIN03000004">
    <property type="protein sequence ID" value="KAB1280376.1"/>
    <property type="molecule type" value="Genomic_DNA"/>
</dbReference>
<gene>
    <name evidence="6" type="primary">Uterocalin</name>
    <name evidence="6" type="ORF">Cadr_000016405</name>
</gene>
<evidence type="ECO:0000313" key="6">
    <source>
        <dbReference type="EMBL" id="KAB1280376.1"/>
    </source>
</evidence>
<evidence type="ECO:0000256" key="3">
    <source>
        <dbReference type="SAM" id="MobiDB-lite"/>
    </source>
</evidence>